<evidence type="ECO:0000256" key="5">
    <source>
        <dbReference type="SAM" id="MobiDB-lite"/>
    </source>
</evidence>
<dbReference type="Pfam" id="PF08352">
    <property type="entry name" value="oligo_HPY"/>
    <property type="match status" value="1"/>
</dbReference>
<evidence type="ECO:0000259" key="6">
    <source>
        <dbReference type="PROSITE" id="PS50893"/>
    </source>
</evidence>
<evidence type="ECO:0000313" key="8">
    <source>
        <dbReference type="Proteomes" id="UP001500804"/>
    </source>
</evidence>
<dbReference type="InterPro" id="IPR003593">
    <property type="entry name" value="AAA+_ATPase"/>
</dbReference>
<proteinExistence type="inferred from homology"/>
<dbReference type="SMART" id="SM00382">
    <property type="entry name" value="AAA"/>
    <property type="match status" value="1"/>
</dbReference>
<name>A0ABP9P016_9PSEU</name>
<dbReference type="PANTHER" id="PTHR43776">
    <property type="entry name" value="TRANSPORT ATP-BINDING PROTEIN"/>
    <property type="match status" value="1"/>
</dbReference>
<sequence length="368" mass="39810">MSAVKEPLLRARNIVQEFPVRGAGGLRGGVVHAVSDVSFDVQPGETLGVVGETGSGKSTLARSLIQAPRPKSGEVLFQGEDLVRLRRRRLVAARRHVQMVYQDPFGSLNPRWRVTELVEEPLLGYGVKGAERRRRRVGELLDLVGLDPSVYGRRRPRELSGGQCQRVAIARAIVLDPALVICDEAVSSLDVLIQAQVLNLFERLRTDLGLSYLFIAHDLALVKQVSDRVAVMHLGQLAEVGPADALYRGPLHPYTAALLASVPGLDPATGRARRPVPLRGEPPSPLDPPSGCRFRTRCPRARERCATGEPALRERSPGHSVACHFPLDETVDGAAAAGREPRHLTRPASDDAAGPGGHLQVEPLPGRS</sequence>
<comment type="caution">
    <text evidence="7">The sequence shown here is derived from an EMBL/GenBank/DDBJ whole genome shotgun (WGS) entry which is preliminary data.</text>
</comment>
<comment type="similarity">
    <text evidence="1">Belongs to the ABC transporter superfamily.</text>
</comment>
<accession>A0ABP9P016</accession>
<gene>
    <name evidence="7" type="ORF">GCM10023320_71880</name>
</gene>
<dbReference type="PROSITE" id="PS00211">
    <property type="entry name" value="ABC_TRANSPORTER_1"/>
    <property type="match status" value="1"/>
</dbReference>
<keyword evidence="4 7" id="KW-0067">ATP-binding</keyword>
<evidence type="ECO:0000256" key="4">
    <source>
        <dbReference type="ARBA" id="ARBA00022840"/>
    </source>
</evidence>
<dbReference type="CDD" id="cd03257">
    <property type="entry name" value="ABC_NikE_OppD_transporters"/>
    <property type="match status" value="1"/>
</dbReference>
<protein>
    <submittedName>
        <fullName evidence="7">ATP-binding cassette domain-containing protein</fullName>
    </submittedName>
</protein>
<dbReference type="PROSITE" id="PS50893">
    <property type="entry name" value="ABC_TRANSPORTER_2"/>
    <property type="match status" value="1"/>
</dbReference>
<dbReference type="NCBIfam" id="TIGR01727">
    <property type="entry name" value="oligo_HPY"/>
    <property type="match status" value="1"/>
</dbReference>
<dbReference type="InterPro" id="IPR050319">
    <property type="entry name" value="ABC_transp_ATP-bind"/>
</dbReference>
<dbReference type="SUPFAM" id="SSF52540">
    <property type="entry name" value="P-loop containing nucleoside triphosphate hydrolases"/>
    <property type="match status" value="1"/>
</dbReference>
<organism evidence="7 8">
    <name type="scientific">Pseudonocardia adelaidensis</name>
    <dbReference type="NCBI Taxonomy" id="648754"/>
    <lineage>
        <taxon>Bacteria</taxon>
        <taxon>Bacillati</taxon>
        <taxon>Actinomycetota</taxon>
        <taxon>Actinomycetes</taxon>
        <taxon>Pseudonocardiales</taxon>
        <taxon>Pseudonocardiaceae</taxon>
        <taxon>Pseudonocardia</taxon>
    </lineage>
</organism>
<evidence type="ECO:0000256" key="2">
    <source>
        <dbReference type="ARBA" id="ARBA00022448"/>
    </source>
</evidence>
<keyword evidence="2" id="KW-0813">Transport</keyword>
<keyword evidence="3" id="KW-0547">Nucleotide-binding</keyword>
<dbReference type="InterPro" id="IPR027417">
    <property type="entry name" value="P-loop_NTPase"/>
</dbReference>
<feature type="domain" description="ABC transporter" evidence="6">
    <location>
        <begin position="9"/>
        <end position="259"/>
    </location>
</feature>
<dbReference type="Gene3D" id="3.40.50.300">
    <property type="entry name" value="P-loop containing nucleotide triphosphate hydrolases"/>
    <property type="match status" value="1"/>
</dbReference>
<dbReference type="Pfam" id="PF00005">
    <property type="entry name" value="ABC_tran"/>
    <property type="match status" value="1"/>
</dbReference>
<dbReference type="InterPro" id="IPR003439">
    <property type="entry name" value="ABC_transporter-like_ATP-bd"/>
</dbReference>
<keyword evidence="8" id="KW-1185">Reference proteome</keyword>
<feature type="region of interest" description="Disordered" evidence="5">
    <location>
        <begin position="269"/>
        <end position="294"/>
    </location>
</feature>
<dbReference type="InterPro" id="IPR017871">
    <property type="entry name" value="ABC_transporter-like_CS"/>
</dbReference>
<evidence type="ECO:0000256" key="1">
    <source>
        <dbReference type="ARBA" id="ARBA00005417"/>
    </source>
</evidence>
<dbReference type="PANTHER" id="PTHR43776:SF7">
    <property type="entry name" value="D,D-DIPEPTIDE TRANSPORT ATP-BINDING PROTEIN DDPF-RELATED"/>
    <property type="match status" value="1"/>
</dbReference>
<reference evidence="8" key="1">
    <citation type="journal article" date="2019" name="Int. J. Syst. Evol. Microbiol.">
        <title>The Global Catalogue of Microorganisms (GCM) 10K type strain sequencing project: providing services to taxonomists for standard genome sequencing and annotation.</title>
        <authorList>
            <consortium name="The Broad Institute Genomics Platform"/>
            <consortium name="The Broad Institute Genome Sequencing Center for Infectious Disease"/>
            <person name="Wu L."/>
            <person name="Ma J."/>
        </authorList>
    </citation>
    <scope>NUCLEOTIDE SEQUENCE [LARGE SCALE GENOMIC DNA]</scope>
    <source>
        <strain evidence="8">JCM 18302</strain>
    </source>
</reference>
<dbReference type="RefSeq" id="WP_345611454.1">
    <property type="nucleotide sequence ID" value="NZ_BAABJO010000039.1"/>
</dbReference>
<dbReference type="EMBL" id="BAABJO010000039">
    <property type="protein sequence ID" value="GAA5138051.1"/>
    <property type="molecule type" value="Genomic_DNA"/>
</dbReference>
<dbReference type="Proteomes" id="UP001500804">
    <property type="component" value="Unassembled WGS sequence"/>
</dbReference>
<dbReference type="GO" id="GO:0005524">
    <property type="term" value="F:ATP binding"/>
    <property type="evidence" value="ECO:0007669"/>
    <property type="project" value="UniProtKB-KW"/>
</dbReference>
<dbReference type="InterPro" id="IPR013563">
    <property type="entry name" value="Oligopep_ABC_C"/>
</dbReference>
<evidence type="ECO:0000313" key="7">
    <source>
        <dbReference type="EMBL" id="GAA5138051.1"/>
    </source>
</evidence>
<evidence type="ECO:0000256" key="3">
    <source>
        <dbReference type="ARBA" id="ARBA00022741"/>
    </source>
</evidence>
<feature type="region of interest" description="Disordered" evidence="5">
    <location>
        <begin position="337"/>
        <end position="368"/>
    </location>
</feature>